<evidence type="ECO:0000256" key="2">
    <source>
        <dbReference type="ARBA" id="ARBA00007331"/>
    </source>
</evidence>
<name>A0A9P1IRC0_9PELO</name>
<keyword evidence="3" id="KW-0819">tRNA processing</keyword>
<comment type="similarity">
    <text evidence="2">Belongs to the eukaryotic/archaeal RNase P protein component 3 family.</text>
</comment>
<sequence length="344" mass="39251">MAEETSSSSTSSKKKKHMEFTPMTPESTFQYADLNIKHVDKETTLNMVKRAIKMGYDTVAINIDVGDISEYYTEADMLWTPGTTEETLIEPPKKKKKQQKQVEDGLAGLLRKKLIPLPFYVNTEELDLEELTKRGKIFRQFSRITMTANEQIVLNKTFIHPTVLSYDLIAVRPGDPSVLETLSRKTELFDIITIDRLEADRGKWLTFSKVLDRMRNDGIFYEISYAECLISATRKTALFNGRLKLMMDLRAPIDVMNLSMLWGVASNEARKFVSGNPKNLLLQSESRGTENGDICSMKLSEAEEKKPPIEVRMTHLQYNGLLKATKDANELMKKLKMEAQNTNC</sequence>
<dbReference type="AlphaFoldDB" id="A0A9P1IRC0"/>
<feature type="region of interest" description="Disordered" evidence="4">
    <location>
        <begin position="1"/>
        <end position="21"/>
    </location>
</feature>
<dbReference type="Proteomes" id="UP001152747">
    <property type="component" value="Unassembled WGS sequence"/>
</dbReference>
<dbReference type="GO" id="GO:0005655">
    <property type="term" value="C:nucleolar ribonuclease P complex"/>
    <property type="evidence" value="ECO:0007669"/>
    <property type="project" value="TreeGrafter"/>
</dbReference>
<evidence type="ECO:0000256" key="4">
    <source>
        <dbReference type="SAM" id="MobiDB-lite"/>
    </source>
</evidence>
<protein>
    <submittedName>
        <fullName evidence="5">Uncharacterized protein</fullName>
    </submittedName>
</protein>
<keyword evidence="6" id="KW-1185">Reference proteome</keyword>
<dbReference type="Pfam" id="PF01876">
    <property type="entry name" value="RNase_P_p30"/>
    <property type="match status" value="1"/>
</dbReference>
<organism evidence="5 6">
    <name type="scientific">Caenorhabditis angaria</name>
    <dbReference type="NCBI Taxonomy" id="860376"/>
    <lineage>
        <taxon>Eukaryota</taxon>
        <taxon>Metazoa</taxon>
        <taxon>Ecdysozoa</taxon>
        <taxon>Nematoda</taxon>
        <taxon>Chromadorea</taxon>
        <taxon>Rhabditida</taxon>
        <taxon>Rhabditina</taxon>
        <taxon>Rhabditomorpha</taxon>
        <taxon>Rhabditoidea</taxon>
        <taxon>Rhabditidae</taxon>
        <taxon>Peloderinae</taxon>
        <taxon>Caenorhabditis</taxon>
    </lineage>
</organism>
<dbReference type="InterPro" id="IPR016195">
    <property type="entry name" value="Pol/histidinol_Pase-like"/>
</dbReference>
<dbReference type="PANTHER" id="PTHR13031">
    <property type="entry name" value="RIBONUCLEASE P SUBUNIT P30"/>
    <property type="match status" value="1"/>
</dbReference>
<proteinExistence type="inferred from homology"/>
<reference evidence="5" key="1">
    <citation type="submission" date="2022-11" db="EMBL/GenBank/DDBJ databases">
        <authorList>
            <person name="Kikuchi T."/>
        </authorList>
    </citation>
    <scope>NUCLEOTIDE SEQUENCE</scope>
    <source>
        <strain evidence="5">PS1010</strain>
    </source>
</reference>
<comment type="caution">
    <text evidence="5">The sequence shown here is derived from an EMBL/GenBank/DDBJ whole genome shotgun (WGS) entry which is preliminary data.</text>
</comment>
<dbReference type="SUPFAM" id="SSF89550">
    <property type="entry name" value="PHP domain-like"/>
    <property type="match status" value="1"/>
</dbReference>
<evidence type="ECO:0000313" key="6">
    <source>
        <dbReference type="Proteomes" id="UP001152747"/>
    </source>
</evidence>
<accession>A0A9P1IRC0</accession>
<dbReference type="EMBL" id="CANHGI010000004">
    <property type="protein sequence ID" value="CAI5449706.1"/>
    <property type="molecule type" value="Genomic_DNA"/>
</dbReference>
<evidence type="ECO:0000256" key="1">
    <source>
        <dbReference type="ARBA" id="ARBA00004123"/>
    </source>
</evidence>
<dbReference type="Gene3D" id="3.20.20.140">
    <property type="entry name" value="Metal-dependent hydrolases"/>
    <property type="match status" value="1"/>
</dbReference>
<comment type="subcellular location">
    <subcellularLocation>
        <location evidence="1">Nucleus</location>
    </subcellularLocation>
</comment>
<dbReference type="GO" id="GO:0008033">
    <property type="term" value="P:tRNA processing"/>
    <property type="evidence" value="ECO:0007669"/>
    <property type="project" value="UniProtKB-KW"/>
</dbReference>
<gene>
    <name evidence="5" type="ORF">CAMP_LOCUS12343</name>
</gene>
<dbReference type="PANTHER" id="PTHR13031:SF0">
    <property type="entry name" value="RIBONUCLEASE P PROTEIN SUBUNIT P30"/>
    <property type="match status" value="1"/>
</dbReference>
<dbReference type="OrthoDB" id="17948at2759"/>
<evidence type="ECO:0000256" key="3">
    <source>
        <dbReference type="ARBA" id="ARBA00022694"/>
    </source>
</evidence>
<feature type="compositionally biased region" description="Low complexity" evidence="4">
    <location>
        <begin position="1"/>
        <end position="11"/>
    </location>
</feature>
<dbReference type="InterPro" id="IPR002738">
    <property type="entry name" value="RNase_P_p30"/>
</dbReference>
<evidence type="ECO:0000313" key="5">
    <source>
        <dbReference type="EMBL" id="CAI5449706.1"/>
    </source>
</evidence>
<dbReference type="GO" id="GO:0003723">
    <property type="term" value="F:RNA binding"/>
    <property type="evidence" value="ECO:0007669"/>
    <property type="project" value="TreeGrafter"/>
</dbReference>